<dbReference type="InterPro" id="IPR012340">
    <property type="entry name" value="NA-bd_OB-fold"/>
</dbReference>
<keyword evidence="3" id="KW-0687">Ribonucleoprotein</keyword>
<feature type="domain" description="S1 motif" evidence="5">
    <location>
        <begin position="297"/>
        <end position="365"/>
    </location>
</feature>
<dbReference type="GO" id="GO:1990904">
    <property type="term" value="C:ribonucleoprotein complex"/>
    <property type="evidence" value="ECO:0007669"/>
    <property type="project" value="UniProtKB-KW"/>
</dbReference>
<evidence type="ECO:0000256" key="1">
    <source>
        <dbReference type="ARBA" id="ARBA00006767"/>
    </source>
</evidence>
<keyword evidence="4" id="KW-0175">Coiled coil</keyword>
<dbReference type="PANTHER" id="PTHR10724">
    <property type="entry name" value="30S RIBOSOMAL PROTEIN S1"/>
    <property type="match status" value="1"/>
</dbReference>
<dbReference type="EMBL" id="MHLE01000038">
    <property type="protein sequence ID" value="OGZ02230.1"/>
    <property type="molecule type" value="Genomic_DNA"/>
</dbReference>
<sequence length="384" mass="43455">MAITIEKLPKKISVFAGIMKAEPELFVFLKEGDLVEAEFIGKEKGKAFFNLGRYGTGVVFGREFLNAREIIRELEQGRKMTAKVAMLDNENGYIELSLTEADKQKVWQELKEMKDSGEAFTVKITGVNAGGLTTDIKEIKAFLPVSQLSNEHYPRVGDFKEKILEELKKFVDGELQVKIITVNPKANKLIISEREITDENVQELLKKYKVGDVVDGIISGVADFGAFIRFVNDPEVEGLIHISELDHKLVENPKEIVKVDESVKAMITDIKEGRVSLSLKALKPDPWKGLEEKFKEGQRVKGIPFKYNPFGAFVNVEGALVQGLIHVSEFGGVEEMKNVLELGRSYEFVIDVLKPEEKRLILKIKKVEKEKEKEEEKKKEEKII</sequence>
<evidence type="ECO:0000256" key="3">
    <source>
        <dbReference type="ARBA" id="ARBA00023274"/>
    </source>
</evidence>
<dbReference type="AlphaFoldDB" id="A0A1G2CN92"/>
<dbReference type="Gene3D" id="2.40.50.140">
    <property type="entry name" value="Nucleic acid-binding proteins"/>
    <property type="match status" value="4"/>
</dbReference>
<dbReference type="CDD" id="cd04465">
    <property type="entry name" value="S1_RPS1_repeat_ec2_hs2"/>
    <property type="match status" value="1"/>
</dbReference>
<proteinExistence type="inferred from homology"/>
<dbReference type="InterPro" id="IPR003029">
    <property type="entry name" value="S1_domain"/>
</dbReference>
<dbReference type="GO" id="GO:0006412">
    <property type="term" value="P:translation"/>
    <property type="evidence" value="ECO:0007669"/>
    <property type="project" value="TreeGrafter"/>
</dbReference>
<evidence type="ECO:0000313" key="6">
    <source>
        <dbReference type="EMBL" id="OGZ02230.1"/>
    </source>
</evidence>
<reference evidence="6 7" key="1">
    <citation type="journal article" date="2016" name="Nat. Commun.">
        <title>Thousands of microbial genomes shed light on interconnected biogeochemical processes in an aquifer system.</title>
        <authorList>
            <person name="Anantharaman K."/>
            <person name="Brown C.T."/>
            <person name="Hug L.A."/>
            <person name="Sharon I."/>
            <person name="Castelle C.J."/>
            <person name="Probst A.J."/>
            <person name="Thomas B.C."/>
            <person name="Singh A."/>
            <person name="Wilkins M.J."/>
            <person name="Karaoz U."/>
            <person name="Brodie E.L."/>
            <person name="Williams K.H."/>
            <person name="Hubbard S.S."/>
            <person name="Banfield J.F."/>
        </authorList>
    </citation>
    <scope>NUCLEOTIDE SEQUENCE [LARGE SCALE GENOMIC DNA]</scope>
</reference>
<feature type="domain" description="S1 motif" evidence="5">
    <location>
        <begin position="117"/>
        <end position="194"/>
    </location>
</feature>
<dbReference type="GO" id="GO:0005840">
    <property type="term" value="C:ribosome"/>
    <property type="evidence" value="ECO:0007669"/>
    <property type="project" value="UniProtKB-KW"/>
</dbReference>
<accession>A0A1G2CN92</accession>
<feature type="coiled-coil region" evidence="4">
    <location>
        <begin position="357"/>
        <end position="384"/>
    </location>
</feature>
<feature type="domain" description="S1 motif" evidence="5">
    <location>
        <begin position="211"/>
        <end position="280"/>
    </location>
</feature>
<evidence type="ECO:0000259" key="5">
    <source>
        <dbReference type="PROSITE" id="PS50126"/>
    </source>
</evidence>
<dbReference type="Pfam" id="PF00575">
    <property type="entry name" value="S1"/>
    <property type="match status" value="3"/>
</dbReference>
<dbReference type="Proteomes" id="UP000178599">
    <property type="component" value="Unassembled WGS sequence"/>
</dbReference>
<protein>
    <recommendedName>
        <fullName evidence="5">S1 motif domain-containing protein</fullName>
    </recommendedName>
</protein>
<organism evidence="6 7">
    <name type="scientific">Candidatus Liptonbacteria bacterium RIFOXYB1_FULL_36_10</name>
    <dbReference type="NCBI Taxonomy" id="1798654"/>
    <lineage>
        <taxon>Bacteria</taxon>
        <taxon>Candidatus Liptoniibacteriota</taxon>
    </lineage>
</organism>
<name>A0A1G2CN92_9BACT</name>
<comment type="caution">
    <text evidence="6">The sequence shown here is derived from an EMBL/GenBank/DDBJ whole genome shotgun (WGS) entry which is preliminary data.</text>
</comment>
<dbReference type="SUPFAM" id="SSF50249">
    <property type="entry name" value="Nucleic acid-binding proteins"/>
    <property type="match status" value="4"/>
</dbReference>
<dbReference type="GO" id="GO:0003735">
    <property type="term" value="F:structural constituent of ribosome"/>
    <property type="evidence" value="ECO:0007669"/>
    <property type="project" value="TreeGrafter"/>
</dbReference>
<dbReference type="PROSITE" id="PS50126">
    <property type="entry name" value="S1"/>
    <property type="match status" value="4"/>
</dbReference>
<dbReference type="PANTHER" id="PTHR10724:SF7">
    <property type="entry name" value="SMALL RIBOSOMAL SUBUNIT PROTEIN BS1C"/>
    <property type="match status" value="1"/>
</dbReference>
<evidence type="ECO:0000256" key="2">
    <source>
        <dbReference type="ARBA" id="ARBA00022980"/>
    </source>
</evidence>
<dbReference type="GO" id="GO:0003729">
    <property type="term" value="F:mRNA binding"/>
    <property type="evidence" value="ECO:0007669"/>
    <property type="project" value="TreeGrafter"/>
</dbReference>
<comment type="similarity">
    <text evidence="1">Belongs to the bacterial ribosomal protein bS1 family.</text>
</comment>
<feature type="domain" description="S1 motif" evidence="5">
    <location>
        <begin position="32"/>
        <end position="99"/>
    </location>
</feature>
<evidence type="ECO:0000256" key="4">
    <source>
        <dbReference type="SAM" id="Coils"/>
    </source>
</evidence>
<dbReference type="InterPro" id="IPR050437">
    <property type="entry name" value="Ribos_protein_bS1-like"/>
</dbReference>
<dbReference type="SMART" id="SM00316">
    <property type="entry name" value="S1"/>
    <property type="match status" value="4"/>
</dbReference>
<gene>
    <name evidence="6" type="ORF">A2390_00890</name>
</gene>
<keyword evidence="2" id="KW-0689">Ribosomal protein</keyword>
<evidence type="ECO:0000313" key="7">
    <source>
        <dbReference type="Proteomes" id="UP000178599"/>
    </source>
</evidence>